<feature type="coiled-coil region" evidence="1">
    <location>
        <begin position="163"/>
        <end position="224"/>
    </location>
</feature>
<dbReference type="InterPro" id="IPR021804">
    <property type="entry name" value="DUF3375"/>
</dbReference>
<evidence type="ECO:0000256" key="1">
    <source>
        <dbReference type="SAM" id="Coils"/>
    </source>
</evidence>
<keyword evidence="1" id="KW-0175">Coiled coil</keyword>
<dbReference type="EMBL" id="CAEZYQ010000010">
    <property type="protein sequence ID" value="CAB4743596.1"/>
    <property type="molecule type" value="Genomic_DNA"/>
</dbReference>
<organism evidence="2">
    <name type="scientific">freshwater metagenome</name>
    <dbReference type="NCBI Taxonomy" id="449393"/>
    <lineage>
        <taxon>unclassified sequences</taxon>
        <taxon>metagenomes</taxon>
        <taxon>ecological metagenomes</taxon>
    </lineage>
</organism>
<accession>A0A6J6T926</accession>
<proteinExistence type="predicted"/>
<gene>
    <name evidence="2" type="ORF">UFOPK2761_01501</name>
</gene>
<dbReference type="Pfam" id="PF11855">
    <property type="entry name" value="DUF3375"/>
    <property type="match status" value="1"/>
</dbReference>
<name>A0A6J6T926_9ZZZZ</name>
<reference evidence="2" key="1">
    <citation type="submission" date="2020-05" db="EMBL/GenBank/DDBJ databases">
        <authorList>
            <person name="Chiriac C."/>
            <person name="Salcher M."/>
            <person name="Ghai R."/>
            <person name="Kavagutti S V."/>
        </authorList>
    </citation>
    <scope>NUCLEOTIDE SEQUENCE</scope>
</reference>
<dbReference type="AlphaFoldDB" id="A0A6J6T926"/>
<sequence>MRNTLVRDREVCVELDEIRMLAETSPAWRLLRARNAPLVLAFLSEQFVERNTGSRSQAALAEALDDFLHLVNQRLPEGEGYAAAPVTYLDDWSAADTGWLRRFYPAGSDEVHYDATPALEKAYAWVTGLRARPSIGTESRLHTLVDLLRQMVHGAESDPEVRLAELRRRRDELDREIADAEAGRLAVMDGAALRERYQFFSSTARELLADFREVEENFRALDRAARERIATWEAGKGELLASLVTDRADIAGSDQGRSFQAFYDFLLSSERQEELSDLLEQVQKMEEVTVDPRVRRVHHDWYDAAERTQIVVRSLSEQLRRFLDDQVWLENRRVLELVRQIETAALAVRAIPPATGLEIDETQVAVSLPFERPLYDVRPPTDVDSAVTDGAVEDLDSSALFEQTFVDTARLAEQVRAVVPPRSSALLHEVVELYPLRDGLAELVGYLALSEEDLRVDLDETRTVTVSWTDPSRGERAVRMPEATVVRS</sequence>
<protein>
    <submittedName>
        <fullName evidence="2">Unannotated protein</fullName>
    </submittedName>
</protein>
<evidence type="ECO:0000313" key="2">
    <source>
        <dbReference type="EMBL" id="CAB4743596.1"/>
    </source>
</evidence>